<reference evidence="2" key="1">
    <citation type="submission" date="2016-02" db="EMBL/GenBank/DDBJ databases">
        <title>RNAseq analyses of the midgut from blood- or serum-fed Ixodes ricinus ticks.</title>
        <authorList>
            <person name="Perner J."/>
            <person name="Provaznik J."/>
            <person name="Schrenkova J."/>
            <person name="Urbanova V."/>
            <person name="Ribeiro J.M."/>
            <person name="Kopacek P."/>
        </authorList>
    </citation>
    <scope>NUCLEOTIDE SEQUENCE</scope>
    <source>
        <tissue evidence="2">Gut</tissue>
    </source>
</reference>
<keyword evidence="1" id="KW-0175">Coiled coil</keyword>
<dbReference type="GO" id="GO:0005737">
    <property type="term" value="C:cytoplasm"/>
    <property type="evidence" value="ECO:0007669"/>
    <property type="project" value="TreeGrafter"/>
</dbReference>
<dbReference type="GO" id="GO:0035024">
    <property type="term" value="P:negative regulation of Rho protein signal transduction"/>
    <property type="evidence" value="ECO:0007669"/>
    <property type="project" value="TreeGrafter"/>
</dbReference>
<evidence type="ECO:0000313" key="2">
    <source>
        <dbReference type="EMBL" id="JAP73907.1"/>
    </source>
</evidence>
<dbReference type="InterPro" id="IPR034608">
    <property type="entry name" value="CCDC125"/>
</dbReference>
<name>A0A131Y503_IXORI</name>
<dbReference type="PANTHER" id="PTHR28616:SF1">
    <property type="entry name" value="COILED-COIL DOMAIN-CONTAINING PROTEIN 125"/>
    <property type="match status" value="1"/>
</dbReference>
<dbReference type="PANTHER" id="PTHR28616">
    <property type="entry name" value="COILED-COIL DOMAIN-CONTAINING PROTEIN 125"/>
    <property type="match status" value="1"/>
</dbReference>
<sequence length="369" mass="42206">MAVPELRCQDVDDTAEGDLGLSDEYDRRRCCPPSASMEDLSRTLIVSPVLSAASSFDSLLGANGHQSWTPSPEFSCQDRTSYPDEITFLQSELDICKRLLNAKYLAAHILLKQLLKVSEEKEQGNKINHLKFRDLFKELNTLQYELQCMEEHLRISQQSWLDKLNSIMEENLENKAKLKAQSETIKKLTYTAQVLRRERDELLALTDVKERDVYLQSCMDKFDEWCDSSSLEVAVLAACMCRGPNQEPCKCAHAVSYKQRQLNELTERAKKLEAQMFDNAKTSDIYREAFEVQLAKNRKLTRKVIELQSRKDVLGTIIAKSKGIDNQKSLIDDLVENLCDKNEALVHQQVMVKLLALQIGRMETSQMDS</sequence>
<organism evidence="2">
    <name type="scientific">Ixodes ricinus</name>
    <name type="common">Common tick</name>
    <name type="synonym">Acarus ricinus</name>
    <dbReference type="NCBI Taxonomy" id="34613"/>
    <lineage>
        <taxon>Eukaryota</taxon>
        <taxon>Metazoa</taxon>
        <taxon>Ecdysozoa</taxon>
        <taxon>Arthropoda</taxon>
        <taxon>Chelicerata</taxon>
        <taxon>Arachnida</taxon>
        <taxon>Acari</taxon>
        <taxon>Parasitiformes</taxon>
        <taxon>Ixodida</taxon>
        <taxon>Ixodoidea</taxon>
        <taxon>Ixodidae</taxon>
        <taxon>Ixodinae</taxon>
        <taxon>Ixodes</taxon>
    </lineage>
</organism>
<feature type="coiled-coil region" evidence="1">
    <location>
        <begin position="255"/>
        <end position="282"/>
    </location>
</feature>
<dbReference type="GO" id="GO:2000146">
    <property type="term" value="P:negative regulation of cell motility"/>
    <property type="evidence" value="ECO:0007669"/>
    <property type="project" value="TreeGrafter"/>
</dbReference>
<proteinExistence type="evidence at transcript level"/>
<dbReference type="AlphaFoldDB" id="A0A131Y503"/>
<dbReference type="EMBL" id="GEFM01001889">
    <property type="protein sequence ID" value="JAP73907.1"/>
    <property type="molecule type" value="mRNA"/>
</dbReference>
<protein>
    <submittedName>
        <fullName evidence="2">Putative secreted protein</fullName>
    </submittedName>
</protein>
<evidence type="ECO:0000256" key="1">
    <source>
        <dbReference type="SAM" id="Coils"/>
    </source>
</evidence>
<accession>A0A131Y503</accession>